<dbReference type="InterPro" id="IPR018011">
    <property type="entry name" value="Carb_sulfotrans_8-10"/>
</dbReference>
<keyword evidence="7" id="KW-0325">Glycoprotein</keyword>
<dbReference type="Pfam" id="PF03567">
    <property type="entry name" value="Sulfotransfer_2"/>
    <property type="match status" value="1"/>
</dbReference>
<proteinExistence type="predicted"/>
<keyword evidence="9" id="KW-1185">Reference proteome</keyword>
<dbReference type="KEGG" id="daf:Desaf_3710"/>
<keyword evidence="5" id="KW-0333">Golgi apparatus</keyword>
<dbReference type="Proteomes" id="UP000007844">
    <property type="component" value="Chromosome"/>
</dbReference>
<gene>
    <name evidence="8" type="ORF">Desaf_3710</name>
</gene>
<dbReference type="AlphaFoldDB" id="F3YZF8"/>
<evidence type="ECO:0000256" key="4">
    <source>
        <dbReference type="ARBA" id="ARBA00022989"/>
    </source>
</evidence>
<keyword evidence="6" id="KW-0472">Membrane</keyword>
<evidence type="ECO:0000256" key="6">
    <source>
        <dbReference type="ARBA" id="ARBA00023136"/>
    </source>
</evidence>
<protein>
    <recommendedName>
        <fullName evidence="10">Sulfotransferase family protein</fullName>
    </recommendedName>
</protein>
<evidence type="ECO:0000256" key="1">
    <source>
        <dbReference type="ARBA" id="ARBA00004323"/>
    </source>
</evidence>
<dbReference type="PANTHER" id="PTHR12137:SF54">
    <property type="entry name" value="CARBOHYDRATE SULFOTRANSFERASE"/>
    <property type="match status" value="1"/>
</dbReference>
<dbReference type="RefSeq" id="WP_014261592.1">
    <property type="nucleotide sequence ID" value="NC_016629.1"/>
</dbReference>
<keyword evidence="2" id="KW-0808">Transferase</keyword>
<organism evidence="8 9">
    <name type="scientific">Desulfocurvibacter africanus subsp. africanus str. Walvis Bay</name>
    <dbReference type="NCBI Taxonomy" id="690850"/>
    <lineage>
        <taxon>Bacteria</taxon>
        <taxon>Pseudomonadati</taxon>
        <taxon>Thermodesulfobacteriota</taxon>
        <taxon>Desulfovibrionia</taxon>
        <taxon>Desulfovibrionales</taxon>
        <taxon>Desulfovibrionaceae</taxon>
        <taxon>Desulfocurvibacter</taxon>
    </lineage>
</organism>
<dbReference type="GO" id="GO:0016020">
    <property type="term" value="C:membrane"/>
    <property type="evidence" value="ECO:0007669"/>
    <property type="project" value="InterPro"/>
</dbReference>
<dbReference type="GO" id="GO:0008146">
    <property type="term" value="F:sulfotransferase activity"/>
    <property type="evidence" value="ECO:0007669"/>
    <property type="project" value="InterPro"/>
</dbReference>
<dbReference type="InterPro" id="IPR005331">
    <property type="entry name" value="Sulfotransferase"/>
</dbReference>
<dbReference type="PANTHER" id="PTHR12137">
    <property type="entry name" value="CARBOHYDRATE SULFOTRANSFERASE"/>
    <property type="match status" value="1"/>
</dbReference>
<evidence type="ECO:0000256" key="7">
    <source>
        <dbReference type="ARBA" id="ARBA00023180"/>
    </source>
</evidence>
<evidence type="ECO:0008006" key="10">
    <source>
        <dbReference type="Google" id="ProtNLM"/>
    </source>
</evidence>
<evidence type="ECO:0000256" key="5">
    <source>
        <dbReference type="ARBA" id="ARBA00023034"/>
    </source>
</evidence>
<evidence type="ECO:0000256" key="3">
    <source>
        <dbReference type="ARBA" id="ARBA00022692"/>
    </source>
</evidence>
<name>F3YZF8_DESAF</name>
<sequence length="237" mass="27439">MDYKRLFKDLLVAKDGRYVYAMIPKAGNTTTKYSLWNSECSARGYKPECDKVLTFGIHLRPDAPFVSTEEKFNISLPSNCYTFSVVRNPYTRALSGYLDKRDRTGATCFEEFLEIICHEDPLDLDHHFAPQWSLTWPEILHYDAIAALESFPTGLSTILDNIFGNNFTYTSRKHSTKSENHLSTFYTRDNIKAVRNYFLKDFKLFGYSENIEDVYLPPSIKIRGRFTAPELFMQVLA</sequence>
<dbReference type="eggNOG" id="ENOG5033HGK">
    <property type="taxonomic scope" value="Bacteria"/>
</dbReference>
<keyword evidence="4" id="KW-1133">Transmembrane helix</keyword>
<dbReference type="EMBL" id="CP003221">
    <property type="protein sequence ID" value="EGJ51987.1"/>
    <property type="molecule type" value="Genomic_DNA"/>
</dbReference>
<reference evidence="8 9" key="1">
    <citation type="journal article" date="2011" name="J. Bacteriol.">
        <title>Genome sequence of the mercury-methylating and pleomorphic Desulfovibrio africanus Strain Walvis Bay.</title>
        <authorList>
            <person name="Brown S.D."/>
            <person name="Wall J.D."/>
            <person name="Kucken A.M."/>
            <person name="Gilmour C.C."/>
            <person name="Podar M."/>
            <person name="Brandt C.C."/>
            <person name="Teshima H."/>
            <person name="Detter J.C."/>
            <person name="Han C.S."/>
            <person name="Land M.L."/>
            <person name="Lucas S."/>
            <person name="Han J."/>
            <person name="Pennacchio L."/>
            <person name="Nolan M."/>
            <person name="Pitluck S."/>
            <person name="Woyke T."/>
            <person name="Goodwin L."/>
            <person name="Palumbo A.V."/>
            <person name="Elias D.A."/>
        </authorList>
    </citation>
    <scope>NUCLEOTIDE SEQUENCE [LARGE SCALE GENOMIC DNA]</scope>
    <source>
        <strain evidence="8 9">Walvis Bay</strain>
    </source>
</reference>
<evidence type="ECO:0000313" key="9">
    <source>
        <dbReference type="Proteomes" id="UP000007844"/>
    </source>
</evidence>
<dbReference type="HOGENOM" id="CLU_094945_0_0_7"/>
<evidence type="ECO:0000313" key="8">
    <source>
        <dbReference type="EMBL" id="EGJ51987.1"/>
    </source>
</evidence>
<keyword evidence="3" id="KW-0812">Transmembrane</keyword>
<accession>F3YZF8</accession>
<comment type="subcellular location">
    <subcellularLocation>
        <location evidence="1">Golgi apparatus membrane</location>
        <topology evidence="1">Single-pass type II membrane protein</topology>
    </subcellularLocation>
</comment>
<dbReference type="GO" id="GO:0016051">
    <property type="term" value="P:carbohydrate biosynthetic process"/>
    <property type="evidence" value="ECO:0007669"/>
    <property type="project" value="InterPro"/>
</dbReference>
<evidence type="ECO:0000256" key="2">
    <source>
        <dbReference type="ARBA" id="ARBA00022679"/>
    </source>
</evidence>
<dbReference type="STRING" id="690850.Desaf_3710"/>